<gene>
    <name evidence="2" type="ORF">ABOZ73_13830</name>
</gene>
<proteinExistence type="predicted"/>
<protein>
    <submittedName>
        <fullName evidence="2">DUF2975 domain-containing protein</fullName>
    </submittedName>
</protein>
<keyword evidence="1" id="KW-1133">Transmembrane helix</keyword>
<feature type="transmembrane region" description="Helical" evidence="1">
    <location>
        <begin position="88"/>
        <end position="106"/>
    </location>
</feature>
<evidence type="ECO:0000313" key="2">
    <source>
        <dbReference type="EMBL" id="XDO95867.1"/>
    </source>
</evidence>
<evidence type="ECO:0000256" key="1">
    <source>
        <dbReference type="SAM" id="Phobius"/>
    </source>
</evidence>
<accession>A0AB39KPX7</accession>
<dbReference type="AlphaFoldDB" id="A0AB39KPX7"/>
<keyword evidence="1" id="KW-0472">Membrane</keyword>
<reference evidence="2" key="1">
    <citation type="submission" date="2024-06" db="EMBL/GenBank/DDBJ databases">
        <title>Caulobacter inopinatus, sp. nov.</title>
        <authorList>
            <person name="Donachie S.P."/>
        </authorList>
    </citation>
    <scope>NUCLEOTIDE SEQUENCE</scope>
    <source>
        <strain evidence="2">73W</strain>
    </source>
</reference>
<dbReference type="EMBL" id="CP158375">
    <property type="protein sequence ID" value="XDO95867.1"/>
    <property type="molecule type" value="Genomic_DNA"/>
</dbReference>
<dbReference type="Pfam" id="PF11188">
    <property type="entry name" value="DUF2975"/>
    <property type="match status" value="1"/>
</dbReference>
<feature type="transmembrane region" description="Helical" evidence="1">
    <location>
        <begin position="162"/>
        <end position="183"/>
    </location>
</feature>
<name>A0AB39KPX7_9CAUL</name>
<feature type="transmembrane region" description="Helical" evidence="1">
    <location>
        <begin position="29"/>
        <end position="55"/>
    </location>
</feature>
<feature type="transmembrane region" description="Helical" evidence="1">
    <location>
        <begin position="127"/>
        <end position="150"/>
    </location>
</feature>
<dbReference type="RefSeq" id="WP_369058713.1">
    <property type="nucleotide sequence ID" value="NZ_CP158375.1"/>
</dbReference>
<keyword evidence="1" id="KW-0812">Transmembrane</keyword>
<sequence>MTTVIQLKPAPVALPTAAHHQRLRVASRALSWLFTGLLVLVGTVAAVLIAGIVLYSGDDYRIGSNAVWIGKGSADSVPFHTLSLPHRLAYAAVGVARIAPSLMIFWRLRELFSLYGQGEVFGRRNGWLIGQVGVWLCAYAVAPLACHLFLSATGWEIDKKWMHLASVQAFILGLLVFVIAQVMQVGREIEEDREAFV</sequence>
<dbReference type="InterPro" id="IPR021354">
    <property type="entry name" value="DUF2975"/>
</dbReference>
<organism evidence="2">
    <name type="scientific">Caulobacter sp. 73W</name>
    <dbReference type="NCBI Taxonomy" id="3161137"/>
    <lineage>
        <taxon>Bacteria</taxon>
        <taxon>Pseudomonadati</taxon>
        <taxon>Pseudomonadota</taxon>
        <taxon>Alphaproteobacteria</taxon>
        <taxon>Caulobacterales</taxon>
        <taxon>Caulobacteraceae</taxon>
        <taxon>Caulobacter</taxon>
    </lineage>
</organism>